<evidence type="ECO:0000256" key="1">
    <source>
        <dbReference type="ARBA" id="ARBA00007074"/>
    </source>
</evidence>
<keyword evidence="7" id="KW-1185">Reference proteome</keyword>
<evidence type="ECO:0000259" key="5">
    <source>
        <dbReference type="PROSITE" id="PS51935"/>
    </source>
</evidence>
<gene>
    <name evidence="6" type="ORF">ACFO4R_10830</name>
</gene>
<dbReference type="PROSITE" id="PS51935">
    <property type="entry name" value="NLPC_P60"/>
    <property type="match status" value="1"/>
</dbReference>
<dbReference type="Pfam" id="PF00877">
    <property type="entry name" value="NLPC_P60"/>
    <property type="match status" value="1"/>
</dbReference>
<dbReference type="Gene3D" id="3.90.1720.10">
    <property type="entry name" value="endopeptidase domain like (from Nostoc punctiforme)"/>
    <property type="match status" value="1"/>
</dbReference>
<sequence>MNYKVVLENKARGEVQFPLVMGSVKVAMNRQGTPTKLECDLVRTEGLNFQEGNALAFYVEETLFFYGYVISKSRTSEQIIRILCYDQLFYFKNKDILQYKDLAYSELLKKICAKNHLTTGEIEDTKFKIPGRIEDNKEYHVMLQYASDITTAKTDEIYVLFDDAGKITLKNIKQLKVSESITYNNAEDFDYKSSIEKGVYNRVHLRLIDEHKKEIKSSMAEDKKNIAEWGLLNYSDITTNKDLNLDATAKELLRVLNRKHRELKIKNAIGNLKVRAGSLVPVHFPEIGEISVQTLMMVNAVVHTFEENHHSMDLEVVNADIQPSITPKTLGGSNRSGSQAVAKAGTAASVALQYMKKHIGAPYSQNGTLRRTTHFDCSSAVMRAYQDAGVLPRKNYNLTTASILNDKHFYEINRNQLQPGDICWRKGHMELYAGGDKTIGAHSNSVPLGYSTLKRSKPFTRFFRVKTKEK</sequence>
<keyword evidence="3" id="KW-0378">Hydrolase</keyword>
<dbReference type="RefSeq" id="WP_379789144.1">
    <property type="nucleotide sequence ID" value="NZ_JBHSHL010000052.1"/>
</dbReference>
<name>A0ABV9QNK7_9FIRM</name>
<comment type="similarity">
    <text evidence="1">Belongs to the peptidase C40 family.</text>
</comment>
<evidence type="ECO:0000256" key="4">
    <source>
        <dbReference type="ARBA" id="ARBA00022807"/>
    </source>
</evidence>
<evidence type="ECO:0000256" key="3">
    <source>
        <dbReference type="ARBA" id="ARBA00022801"/>
    </source>
</evidence>
<keyword evidence="4" id="KW-0788">Thiol protease</keyword>
<reference evidence="7" key="1">
    <citation type="journal article" date="2019" name="Int. J. Syst. Evol. Microbiol.">
        <title>The Global Catalogue of Microorganisms (GCM) 10K type strain sequencing project: providing services to taxonomists for standard genome sequencing and annotation.</title>
        <authorList>
            <consortium name="The Broad Institute Genomics Platform"/>
            <consortium name="The Broad Institute Genome Sequencing Center for Infectious Disease"/>
            <person name="Wu L."/>
            <person name="Ma J."/>
        </authorList>
    </citation>
    <scope>NUCLEOTIDE SEQUENCE [LARGE SCALE GENOMIC DNA]</scope>
    <source>
        <strain evidence="7">CCUG 46385</strain>
    </source>
</reference>
<feature type="domain" description="NlpC/P60" evidence="5">
    <location>
        <begin position="345"/>
        <end position="470"/>
    </location>
</feature>
<evidence type="ECO:0000256" key="2">
    <source>
        <dbReference type="ARBA" id="ARBA00022670"/>
    </source>
</evidence>
<dbReference type="Proteomes" id="UP001595916">
    <property type="component" value="Unassembled WGS sequence"/>
</dbReference>
<dbReference type="InterPro" id="IPR056937">
    <property type="entry name" value="YqbQ/XkdQ"/>
</dbReference>
<dbReference type="InterPro" id="IPR038765">
    <property type="entry name" value="Papain-like_cys_pep_sf"/>
</dbReference>
<organism evidence="6 7">
    <name type="scientific">Filifactor villosus</name>
    <dbReference type="NCBI Taxonomy" id="29374"/>
    <lineage>
        <taxon>Bacteria</taxon>
        <taxon>Bacillati</taxon>
        <taxon>Bacillota</taxon>
        <taxon>Clostridia</taxon>
        <taxon>Peptostreptococcales</taxon>
        <taxon>Filifactoraceae</taxon>
        <taxon>Filifactor</taxon>
    </lineage>
</organism>
<evidence type="ECO:0000313" key="7">
    <source>
        <dbReference type="Proteomes" id="UP001595916"/>
    </source>
</evidence>
<evidence type="ECO:0000313" key="6">
    <source>
        <dbReference type="EMBL" id="MFC4805564.1"/>
    </source>
</evidence>
<keyword evidence="2" id="KW-0645">Protease</keyword>
<dbReference type="SUPFAM" id="SSF54001">
    <property type="entry name" value="Cysteine proteinases"/>
    <property type="match status" value="1"/>
</dbReference>
<dbReference type="Pfam" id="PF24032">
    <property type="entry name" value="YQBQ"/>
    <property type="match status" value="1"/>
</dbReference>
<protein>
    <submittedName>
        <fullName evidence="6">C40 family peptidase</fullName>
    </submittedName>
</protein>
<accession>A0ABV9QNK7</accession>
<dbReference type="InterPro" id="IPR000064">
    <property type="entry name" value="NLP_P60_dom"/>
</dbReference>
<comment type="caution">
    <text evidence="6">The sequence shown here is derived from an EMBL/GenBank/DDBJ whole genome shotgun (WGS) entry which is preliminary data.</text>
</comment>
<proteinExistence type="inferred from homology"/>
<dbReference type="EMBL" id="JBHSHL010000052">
    <property type="protein sequence ID" value="MFC4805564.1"/>
    <property type="molecule type" value="Genomic_DNA"/>
</dbReference>